<gene>
    <name evidence="10" type="ORF">PG986_013619</name>
</gene>
<sequence length="486" mass="53703">MDQALATCLAFPPEGPLDDDVAYDQAIQAHLLKLTKLLKDPPVPLCQYGGQLLELTDPEYNSLSYLAVLHSLCVPSLVEPREFVLDKLVRFLLGFDPRQIRYAGSHLSEILTAVCNGSLLPPAVAVEVVSAAILKIDPTGSMFTSTHLQLAKLAYNTNNIDPALKVVEKNIVFYPGMANSKRPAMLCDMTLSPSVYIHKDTGFTNPVKATSVLEYDLLSGMMFCSKRDWEKAHAAFERILTFPTRDGGCSKIMAEAYKKWVLVSLLSKGKVIPIPQYAGPAAAKAYQILGKPYKEVASLFDTTNAEELRSEVEKSSQIWQDDQNVGLMKEVLSAYQEWQIKNLQKVFSKISIAEIRQQTKSAQTGAILNSDDDIEALIQNMIISNSLKGVLEKNDDGTVFLTFLPSSTVLSEAEYAQELAKTAVQLKDLEPIFKATNERLGTSREYIKHLIKEQKRAADKSELDPTMGFESHVDDEDLMGGVTSTA</sequence>
<dbReference type="Proteomes" id="UP001391051">
    <property type="component" value="Unassembled WGS sequence"/>
</dbReference>
<keyword evidence="5" id="KW-0963">Cytoplasm</keyword>
<comment type="subcellular location">
    <subcellularLocation>
        <location evidence="2">Cytoplasm</location>
    </subcellularLocation>
    <subcellularLocation>
        <location evidence="1">Nucleus</location>
    </subcellularLocation>
</comment>
<evidence type="ECO:0000256" key="3">
    <source>
        <dbReference type="ARBA" id="ARBA00007084"/>
    </source>
</evidence>
<dbReference type="PANTHER" id="PTHR10758">
    <property type="entry name" value="26S PROTEASOME NON-ATPASE REGULATORY SUBUNIT 3/COP9 SIGNALOSOME COMPLEX SUBUNIT 3"/>
    <property type="match status" value="1"/>
</dbReference>
<evidence type="ECO:0000256" key="8">
    <source>
        <dbReference type="SAM" id="MobiDB-lite"/>
    </source>
</evidence>
<evidence type="ECO:0000259" key="9">
    <source>
        <dbReference type="PROSITE" id="PS50250"/>
    </source>
</evidence>
<comment type="caution">
    <text evidence="10">The sequence shown here is derived from an EMBL/GenBank/DDBJ whole genome shotgun (WGS) entry which is preliminary data.</text>
</comment>
<comment type="similarity">
    <text evidence="3">Belongs to the CSN3 family.</text>
</comment>
<keyword evidence="6" id="KW-0736">Signalosome</keyword>
<protein>
    <recommendedName>
        <fullName evidence="4">COP9 signalosome complex subunit 3</fullName>
    </recommendedName>
</protein>
<dbReference type="PANTHER" id="PTHR10758:SF1">
    <property type="entry name" value="COP9 SIGNALOSOME COMPLEX SUBUNIT 3"/>
    <property type="match status" value="1"/>
</dbReference>
<dbReference type="PROSITE" id="PS50250">
    <property type="entry name" value="PCI"/>
    <property type="match status" value="1"/>
</dbReference>
<reference evidence="10 11" key="1">
    <citation type="submission" date="2023-01" db="EMBL/GenBank/DDBJ databases">
        <title>Analysis of 21 Apiospora genomes using comparative genomics revels a genus with tremendous synthesis potential of carbohydrate active enzymes and secondary metabolites.</title>
        <authorList>
            <person name="Sorensen T."/>
        </authorList>
    </citation>
    <scope>NUCLEOTIDE SEQUENCE [LARGE SCALE GENOMIC DNA]</scope>
    <source>
        <strain evidence="10 11">CBS 24483</strain>
    </source>
</reference>
<dbReference type="Pfam" id="PF22788">
    <property type="entry name" value="COP9_hel_rpt"/>
    <property type="match status" value="1"/>
</dbReference>
<evidence type="ECO:0000256" key="5">
    <source>
        <dbReference type="ARBA" id="ARBA00022490"/>
    </source>
</evidence>
<name>A0ABR1PW21_9PEZI</name>
<evidence type="ECO:0000256" key="6">
    <source>
        <dbReference type="ARBA" id="ARBA00022790"/>
    </source>
</evidence>
<dbReference type="RefSeq" id="XP_066693984.1">
    <property type="nucleotide sequence ID" value="XM_066849841.1"/>
</dbReference>
<keyword evidence="11" id="KW-1185">Reference proteome</keyword>
<dbReference type="GeneID" id="92082903"/>
<dbReference type="EMBL" id="JAQQWE010000009">
    <property type="protein sequence ID" value="KAK7941232.1"/>
    <property type="molecule type" value="Genomic_DNA"/>
</dbReference>
<accession>A0ABR1PW21</accession>
<evidence type="ECO:0000313" key="10">
    <source>
        <dbReference type="EMBL" id="KAK7941232.1"/>
    </source>
</evidence>
<organism evidence="10 11">
    <name type="scientific">Apiospora aurea</name>
    <dbReference type="NCBI Taxonomy" id="335848"/>
    <lineage>
        <taxon>Eukaryota</taxon>
        <taxon>Fungi</taxon>
        <taxon>Dikarya</taxon>
        <taxon>Ascomycota</taxon>
        <taxon>Pezizomycotina</taxon>
        <taxon>Sordariomycetes</taxon>
        <taxon>Xylariomycetidae</taxon>
        <taxon>Amphisphaeriales</taxon>
        <taxon>Apiosporaceae</taxon>
        <taxon>Apiospora</taxon>
    </lineage>
</organism>
<evidence type="ECO:0000256" key="4">
    <source>
        <dbReference type="ARBA" id="ARBA00014878"/>
    </source>
</evidence>
<evidence type="ECO:0000256" key="2">
    <source>
        <dbReference type="ARBA" id="ARBA00004496"/>
    </source>
</evidence>
<evidence type="ECO:0000256" key="1">
    <source>
        <dbReference type="ARBA" id="ARBA00004123"/>
    </source>
</evidence>
<proteinExistence type="inferred from homology"/>
<feature type="region of interest" description="Disordered" evidence="8">
    <location>
        <begin position="458"/>
        <end position="486"/>
    </location>
</feature>
<evidence type="ECO:0000256" key="7">
    <source>
        <dbReference type="ARBA" id="ARBA00023242"/>
    </source>
</evidence>
<dbReference type="InterPro" id="IPR000717">
    <property type="entry name" value="PCI_dom"/>
</dbReference>
<dbReference type="InterPro" id="IPR050756">
    <property type="entry name" value="CSN3"/>
</dbReference>
<keyword evidence="7" id="KW-0539">Nucleus</keyword>
<feature type="domain" description="PCI" evidence="9">
    <location>
        <begin position="231"/>
        <end position="405"/>
    </location>
</feature>
<evidence type="ECO:0000313" key="11">
    <source>
        <dbReference type="Proteomes" id="UP001391051"/>
    </source>
</evidence>
<dbReference type="InterPro" id="IPR055089">
    <property type="entry name" value="COP9_N"/>
</dbReference>